<dbReference type="Proteomes" id="UP000243799">
    <property type="component" value="Unassembled WGS sequence"/>
</dbReference>
<name>A0A1I1CH08_9PSEU</name>
<dbReference type="Pfam" id="PF04149">
    <property type="entry name" value="DUF397"/>
    <property type="match status" value="1"/>
</dbReference>
<dbReference type="EMBL" id="FOKG01000027">
    <property type="protein sequence ID" value="SFB61296.1"/>
    <property type="molecule type" value="Genomic_DNA"/>
</dbReference>
<dbReference type="STRING" id="490629.SAMN05216266_12773"/>
<accession>A0A1I1CH08</accession>
<sequence length="63" mass="6825">MSPGDGLRHTWRKSTYSNDRDGDCVEVALTPSTTAIRDSKAPTAGHLGLSAGVWRELIRSLRG</sequence>
<keyword evidence="4" id="KW-1185">Reference proteome</keyword>
<evidence type="ECO:0000256" key="1">
    <source>
        <dbReference type="SAM" id="MobiDB-lite"/>
    </source>
</evidence>
<feature type="region of interest" description="Disordered" evidence="1">
    <location>
        <begin position="1"/>
        <end position="21"/>
    </location>
</feature>
<dbReference type="InterPro" id="IPR007278">
    <property type="entry name" value="DUF397"/>
</dbReference>
<feature type="domain" description="DUF397" evidence="2">
    <location>
        <begin position="10"/>
        <end position="62"/>
    </location>
</feature>
<organism evidence="3 4">
    <name type="scientific">Amycolatopsis marina</name>
    <dbReference type="NCBI Taxonomy" id="490629"/>
    <lineage>
        <taxon>Bacteria</taxon>
        <taxon>Bacillati</taxon>
        <taxon>Actinomycetota</taxon>
        <taxon>Actinomycetes</taxon>
        <taxon>Pseudonocardiales</taxon>
        <taxon>Pseudonocardiaceae</taxon>
        <taxon>Amycolatopsis</taxon>
    </lineage>
</organism>
<gene>
    <name evidence="3" type="ORF">SAMN05216266_12773</name>
</gene>
<dbReference type="OrthoDB" id="3698249at2"/>
<evidence type="ECO:0000313" key="3">
    <source>
        <dbReference type="EMBL" id="SFB61296.1"/>
    </source>
</evidence>
<dbReference type="RefSeq" id="WP_091678467.1">
    <property type="nucleotide sequence ID" value="NZ_FOKG01000027.1"/>
</dbReference>
<reference evidence="4" key="1">
    <citation type="submission" date="2016-10" db="EMBL/GenBank/DDBJ databases">
        <authorList>
            <person name="Varghese N."/>
            <person name="Submissions S."/>
        </authorList>
    </citation>
    <scope>NUCLEOTIDE SEQUENCE [LARGE SCALE GENOMIC DNA]</scope>
    <source>
        <strain evidence="4">CGMCC 4.3568</strain>
    </source>
</reference>
<protein>
    <recommendedName>
        <fullName evidence="2">DUF397 domain-containing protein</fullName>
    </recommendedName>
</protein>
<dbReference type="AlphaFoldDB" id="A0A1I1CH08"/>
<evidence type="ECO:0000259" key="2">
    <source>
        <dbReference type="Pfam" id="PF04149"/>
    </source>
</evidence>
<proteinExistence type="predicted"/>
<evidence type="ECO:0000313" key="4">
    <source>
        <dbReference type="Proteomes" id="UP000243799"/>
    </source>
</evidence>